<evidence type="ECO:0000256" key="5">
    <source>
        <dbReference type="ARBA" id="ARBA00022737"/>
    </source>
</evidence>
<dbReference type="PANTHER" id="PTHR15722">
    <property type="entry name" value="IFT140/172-RELATED"/>
    <property type="match status" value="1"/>
</dbReference>
<dbReference type="InterPro" id="IPR036322">
    <property type="entry name" value="WD40_repeat_dom_sf"/>
</dbReference>
<comment type="caution">
    <text evidence="11">The sequence shown here is derived from an EMBL/GenBank/DDBJ whole genome shotgun (WGS) entry which is preliminary data.</text>
</comment>
<reference evidence="11 12" key="1">
    <citation type="submission" date="2019-05" db="EMBL/GenBank/DDBJ databases">
        <title>The compact genome of Giardia muris reveals important steps in the evolution of intestinal protozoan parasites.</title>
        <authorList>
            <person name="Xu F."/>
            <person name="Jimenez-Gonzalez A."/>
            <person name="Einarsson E."/>
            <person name="Astvaldsson A."/>
            <person name="Peirasmaki D."/>
            <person name="Eckmann L."/>
            <person name="Andersson J.O."/>
            <person name="Svard S.G."/>
            <person name="Jerlstrom-Hultqvist J."/>
        </authorList>
    </citation>
    <scope>NUCLEOTIDE SEQUENCE [LARGE SCALE GENOMIC DNA]</scope>
    <source>
        <strain evidence="11 12">Roberts-Thomson</strain>
    </source>
</reference>
<evidence type="ECO:0000256" key="2">
    <source>
        <dbReference type="ARBA" id="ARBA00004496"/>
    </source>
</evidence>
<feature type="domain" description="IFT121 second beta-propeller" evidence="8">
    <location>
        <begin position="421"/>
        <end position="627"/>
    </location>
</feature>
<protein>
    <submittedName>
        <fullName evidence="11">WD40 repeat protein</fullName>
    </submittedName>
</protein>
<evidence type="ECO:0000259" key="9">
    <source>
        <dbReference type="Pfam" id="PF24797"/>
    </source>
</evidence>
<keyword evidence="12" id="KW-1185">Reference proteome</keyword>
<dbReference type="InterPro" id="IPR056158">
    <property type="entry name" value="Beta-prop_IFT121_2nd"/>
</dbReference>
<dbReference type="Gene3D" id="1.25.40.470">
    <property type="match status" value="1"/>
</dbReference>
<organism evidence="11 12">
    <name type="scientific">Giardia muris</name>
    <dbReference type="NCBI Taxonomy" id="5742"/>
    <lineage>
        <taxon>Eukaryota</taxon>
        <taxon>Metamonada</taxon>
        <taxon>Diplomonadida</taxon>
        <taxon>Hexamitidae</taxon>
        <taxon>Giardiinae</taxon>
        <taxon>Giardia</taxon>
    </lineage>
</organism>
<keyword evidence="6" id="KW-0969">Cilium</keyword>
<comment type="subcellular location">
    <subcellularLocation>
        <location evidence="1">Cell projection</location>
        <location evidence="1">Cilium</location>
    </subcellularLocation>
    <subcellularLocation>
        <location evidence="2">Cytoplasm</location>
    </subcellularLocation>
</comment>
<feature type="domain" description="IFT121-like TPR repeats" evidence="10">
    <location>
        <begin position="1261"/>
        <end position="1366"/>
    </location>
</feature>
<dbReference type="PANTHER" id="PTHR15722:SF8">
    <property type="entry name" value="ANAPHASE-PROMOTING COMPLEX SUBUNIT 4-LIKE WD40 DOMAIN-CONTAINING PROTEIN"/>
    <property type="match status" value="1"/>
</dbReference>
<dbReference type="VEuPathDB" id="GiardiaDB:GMRT_15180"/>
<dbReference type="Gene3D" id="2.130.10.10">
    <property type="entry name" value="YVTN repeat-like/Quinoprotein amine dehydrogenase"/>
    <property type="match status" value="1"/>
</dbReference>
<dbReference type="EMBL" id="VDLU01000002">
    <property type="protein sequence ID" value="TNJ28116.1"/>
    <property type="molecule type" value="Genomic_DNA"/>
</dbReference>
<evidence type="ECO:0000259" key="10">
    <source>
        <dbReference type="Pfam" id="PF25768"/>
    </source>
</evidence>
<dbReference type="InterPro" id="IPR057979">
    <property type="entry name" value="TPR_IFT121"/>
</dbReference>
<sequence>MLSTAFLFKRILFSESGEAATHLAWNKYDRHLVAGGSAGTIRLMLIEVVVGEAKSRRLQVTFDKKLELHGNNAITTLSWNENDSRFTSGDIHGDVIVSGFADGRWTKDVINSPGKLPVVSAIWSPDSSKLLMVYENGAIVLGTASGHKIYSGTLKQQSAPRFAFISDTRLDQFIVGWDYLIRCYDYDGKERWKLTPPPSATAPDSFVYGCWGQVDQMHQAQALSPTRQFMSENFTVFSEGSQAPMDPSLIVVTTNGVLCVYHAATGTLLGSTQMHIVPKYVQVAPSGHFVAVSGHVHSADSSIGLKSLLHTLKATKDSLQKDMTAVVLLYRLSDLELAAAVRVPEVVATSCVWDDSSLQFAIAAGSSIYIGNLRPSYRQLLMPDGTIVFTVGGSLVKNTCLASSLHTSQANERHELIEAEVRRGDETLVFWKPGLQTPHQRWPSDLIGIVGCGMYVGVLTASGTLEKKRTQISFYSSVGAPAFSAELAYVPYYYAGSSLYMVCASNSRVSILDIRYLSGEASTQSRYHPIYEWHVDLQPDAEDRELHVARLTVKNPVVAVAISDSRLFIARDTEQIYCYDLPSIELSETIAGNSSIQTMYSNCAGTILGCIHTDGSLVFYYTKRYYSEELFNKYAPLPQKNQTTTEVKAPKVTNTKQSNTAAAALGFDDGEDATIDGTAVQSVLPLLIKPETTEPRNAKKCIVPPYEMAMADVWGLVFSGTDPSLAAVATRHKIIVIHLDTQNNEDAIFSSAHLLGFSDLYLITAYLDDYAHGICGAEGAYQQLETQRLRELAEAMYGPGRSLQRGRQGVSIANDGCLDTNLIALTSTKKQTTPVPRQIAVRPTKDAPVETVIDYDDPHEGRDANSTIDLPSAVAYAQKHPSVHLYRIVAEASLLALDLEVASYFYIRAGDYVSYHFCESISQLGSEEQKKAEVLSFLGDFSASENIYQKVLGRPDLVIRSQKDLQMWSRILVEAQQSAVPGKTLLVDDNLLAEANRAKGRYYERHQQYTEAIHHLKHSGDKNLYIDALFAGGRYSELRKLALGLPEEESVRKVALVLARLGDVEGAVDALLRAGDPRRAILVCTQLKRLDLAVDIATERNMLGMIQKDLSNYLRQLLDAQDDRAALDLLRRTSCGEMAASIIINVAERDLEILFSERRFPLIPGAFHRIRRIIVLAGKEAAYVQRQAAKKEFVMSMAPDDQLLTGKATEVALNNFLKESDDEGAKKTQPDSARETIEATVGNISADLGVIATRTRPLSMIWRLARQTRLIVLSSYMLHIGNPDRAIWPALEASDYYRSQNGVVCTDICSQYLSRIALPIGIQALLLTGDYQLASNLLEIMEADSSLTPAERDQLEQLAVDLFSRVDIEADSATPCEGATLTCARCSKVLSPYCGTCSCGWEAPICMRTGHPIKLAHMDRTKRCSTCGSLSTLGKAELAVCPLCHEPYAN</sequence>
<dbReference type="InterPro" id="IPR015943">
    <property type="entry name" value="WD40/YVTN_repeat-like_dom_sf"/>
</dbReference>
<dbReference type="GO" id="GO:0042073">
    <property type="term" value="P:intraciliary transport"/>
    <property type="evidence" value="ECO:0007669"/>
    <property type="project" value="TreeGrafter"/>
</dbReference>
<evidence type="ECO:0000256" key="1">
    <source>
        <dbReference type="ARBA" id="ARBA00004138"/>
    </source>
</evidence>
<keyword evidence="7" id="KW-0966">Cell projection</keyword>
<dbReference type="Proteomes" id="UP000315496">
    <property type="component" value="Chromosome 2"/>
</dbReference>
<keyword evidence="5" id="KW-0677">Repeat</keyword>
<evidence type="ECO:0000256" key="6">
    <source>
        <dbReference type="ARBA" id="ARBA00023069"/>
    </source>
</evidence>
<evidence type="ECO:0000256" key="7">
    <source>
        <dbReference type="ARBA" id="ARBA00023273"/>
    </source>
</evidence>
<dbReference type="OrthoDB" id="10260567at2759"/>
<gene>
    <name evidence="11" type="ORF">GMRT_15180</name>
</gene>
<dbReference type="GO" id="GO:0005930">
    <property type="term" value="C:axoneme"/>
    <property type="evidence" value="ECO:0007669"/>
    <property type="project" value="TreeGrafter"/>
</dbReference>
<dbReference type="SUPFAM" id="SSF50998">
    <property type="entry name" value="Quinoprotein alcohol dehydrogenase-like"/>
    <property type="match status" value="1"/>
</dbReference>
<evidence type="ECO:0000313" key="12">
    <source>
        <dbReference type="Proteomes" id="UP000315496"/>
    </source>
</evidence>
<evidence type="ECO:0000313" key="11">
    <source>
        <dbReference type="EMBL" id="TNJ28116.1"/>
    </source>
</evidence>
<dbReference type="SUPFAM" id="SSF50978">
    <property type="entry name" value="WD40 repeat-like"/>
    <property type="match status" value="1"/>
</dbReference>
<evidence type="ECO:0000256" key="4">
    <source>
        <dbReference type="ARBA" id="ARBA00022574"/>
    </source>
</evidence>
<dbReference type="Pfam" id="PF25768">
    <property type="entry name" value="TPR_IFT121"/>
    <property type="match status" value="1"/>
</dbReference>
<evidence type="ECO:0000256" key="3">
    <source>
        <dbReference type="ARBA" id="ARBA00022490"/>
    </source>
</evidence>
<dbReference type="InterPro" id="IPR056159">
    <property type="entry name" value="Beta-prop_IFT121_TULP_N"/>
</dbReference>
<dbReference type="Pfam" id="PF23390">
    <property type="entry name" value="Beta-prop_WDR35_2nd"/>
    <property type="match status" value="1"/>
</dbReference>
<dbReference type="InterPro" id="IPR011047">
    <property type="entry name" value="Quinoprotein_ADH-like_sf"/>
</dbReference>
<feature type="domain" description="IFT121/TULP4 N-terminal" evidence="9">
    <location>
        <begin position="5"/>
        <end position="374"/>
    </location>
</feature>
<evidence type="ECO:0000259" key="8">
    <source>
        <dbReference type="Pfam" id="PF23390"/>
    </source>
</evidence>
<name>A0A4Z1SQL5_GIAMU</name>
<dbReference type="Pfam" id="PF24797">
    <property type="entry name" value="Beta-prop_WDR35_TULP_N"/>
    <property type="match status" value="1"/>
</dbReference>
<dbReference type="GO" id="GO:0036064">
    <property type="term" value="C:ciliary basal body"/>
    <property type="evidence" value="ECO:0007669"/>
    <property type="project" value="TreeGrafter"/>
</dbReference>
<proteinExistence type="predicted"/>
<keyword evidence="3" id="KW-0963">Cytoplasm</keyword>
<accession>A0A4Z1SQL5</accession>
<keyword evidence="4" id="KW-0853">WD repeat</keyword>